<dbReference type="PANTHER" id="PTHR14552">
    <property type="match status" value="1"/>
</dbReference>
<evidence type="ECO:0000313" key="2">
    <source>
        <dbReference type="Proteomes" id="UP001157125"/>
    </source>
</evidence>
<evidence type="ECO:0000313" key="1">
    <source>
        <dbReference type="EMBL" id="GMA36946.1"/>
    </source>
</evidence>
<organism evidence="1 2">
    <name type="scientific">Demequina litorisediminis</name>
    <dbReference type="NCBI Taxonomy" id="1849022"/>
    <lineage>
        <taxon>Bacteria</taxon>
        <taxon>Bacillati</taxon>
        <taxon>Actinomycetota</taxon>
        <taxon>Actinomycetes</taxon>
        <taxon>Micrococcales</taxon>
        <taxon>Demequinaceae</taxon>
        <taxon>Demequina</taxon>
    </lineage>
</organism>
<name>A0ABQ6IIG8_9MICO</name>
<accession>A0ABQ6IIG8</accession>
<dbReference type="EMBL" id="BSUN01000001">
    <property type="protein sequence ID" value="GMA36946.1"/>
    <property type="molecule type" value="Genomic_DNA"/>
</dbReference>
<dbReference type="Proteomes" id="UP001157125">
    <property type="component" value="Unassembled WGS sequence"/>
</dbReference>
<dbReference type="Gene3D" id="1.10.287.1080">
    <property type="entry name" value="MazG-like"/>
    <property type="match status" value="1"/>
</dbReference>
<evidence type="ECO:0008006" key="3">
    <source>
        <dbReference type="Google" id="ProtNLM"/>
    </source>
</evidence>
<keyword evidence="2" id="KW-1185">Reference proteome</keyword>
<reference evidence="2" key="1">
    <citation type="journal article" date="2019" name="Int. J. Syst. Evol. Microbiol.">
        <title>The Global Catalogue of Microorganisms (GCM) 10K type strain sequencing project: providing services to taxonomists for standard genome sequencing and annotation.</title>
        <authorList>
            <consortium name="The Broad Institute Genomics Platform"/>
            <consortium name="The Broad Institute Genome Sequencing Center for Infectious Disease"/>
            <person name="Wu L."/>
            <person name="Ma J."/>
        </authorList>
    </citation>
    <scope>NUCLEOTIDE SEQUENCE [LARGE SCALE GENOMIC DNA]</scope>
    <source>
        <strain evidence="2">NBRC 112299</strain>
    </source>
</reference>
<protein>
    <recommendedName>
        <fullName evidence="3">Nucleotide pyrophosphohydrolase</fullName>
    </recommendedName>
</protein>
<dbReference type="PANTHER" id="PTHR14552:SF21">
    <property type="entry name" value="DCTP PYROPHOSPHATASE 1"/>
    <property type="match status" value="1"/>
</dbReference>
<gene>
    <name evidence="1" type="ORF">GCM10025876_31500</name>
</gene>
<sequence>MTETSDSLAALTAEIREFARERDWEQFHDPKSLLLALVGEVGELAEALSVGPGR</sequence>
<proteinExistence type="predicted"/>
<dbReference type="SUPFAM" id="SSF101386">
    <property type="entry name" value="all-alpha NTP pyrophosphatases"/>
    <property type="match status" value="1"/>
</dbReference>
<comment type="caution">
    <text evidence="1">The sequence shown here is derived from an EMBL/GenBank/DDBJ whole genome shotgun (WGS) entry which is preliminary data.</text>
</comment>